<dbReference type="PANTHER" id="PTHR22770">
    <property type="entry name" value="UBIQUITIN CONJUGATING ENZYME 7 INTERACTING PROTEIN-RELATED"/>
    <property type="match status" value="1"/>
</dbReference>
<feature type="domain" description="E3 ubiquitin-protein ligase RNF216 RING finger HC subclass" evidence="7">
    <location>
        <begin position="11"/>
        <end position="114"/>
    </location>
</feature>
<dbReference type="PANTHER" id="PTHR22770:SF42">
    <property type="entry name" value="FINGER PROTEIN (ZIN), PUTATIVE (AFU_ORTHOLOGUE AFUA_4G03910)-RELATED"/>
    <property type="match status" value="1"/>
</dbReference>
<keyword evidence="2" id="KW-0479">Metal-binding</keyword>
<name>A0ABR4AXX3_9LECA</name>
<keyword evidence="6" id="KW-0812">Transmembrane</keyword>
<comment type="pathway">
    <text evidence="1">Protein modification; protein ubiquitination.</text>
</comment>
<keyword evidence="3" id="KW-0863">Zinc-finger</keyword>
<evidence type="ECO:0000256" key="4">
    <source>
        <dbReference type="ARBA" id="ARBA00022786"/>
    </source>
</evidence>
<sequence>MNSTEAKNAGAIYECECCFSDTNFEQMATCTTGGHVICFRCIWHAVSEALFGQCWGRNIDHSRSQVKCLAPMSTDSCDGCIPQSISRRAILESKGGKEALKKLESRLADEALLKAQLPLLTCPFCTYAEVDELYFPPSTIRYRLNTSHPRTALVLLLLMLNFLPLLFLYMLLTHLSPFASLPKLNSILSTSLARLLRHHHLPHRFQCRSPHLRPLLLPNLSQSLARPPHLPRICHPLPPHHN</sequence>
<keyword evidence="6" id="KW-0472">Membrane</keyword>
<evidence type="ECO:0000256" key="3">
    <source>
        <dbReference type="ARBA" id="ARBA00022771"/>
    </source>
</evidence>
<comment type="caution">
    <text evidence="8">The sequence shown here is derived from an EMBL/GenBank/DDBJ whole genome shotgun (WGS) entry which is preliminary data.</text>
</comment>
<protein>
    <recommendedName>
        <fullName evidence="7">E3 ubiquitin-protein ligase RNF216 RING finger HC subclass domain-containing protein</fullName>
    </recommendedName>
</protein>
<evidence type="ECO:0000313" key="9">
    <source>
        <dbReference type="Proteomes" id="UP001590951"/>
    </source>
</evidence>
<proteinExistence type="predicted"/>
<keyword evidence="5" id="KW-0862">Zinc</keyword>
<reference evidence="8 9" key="1">
    <citation type="submission" date="2024-09" db="EMBL/GenBank/DDBJ databases">
        <title>Rethinking Asexuality: The Enigmatic Case of Functional Sexual Genes in Lepraria (Stereocaulaceae).</title>
        <authorList>
            <person name="Doellman M."/>
            <person name="Sun Y."/>
            <person name="Barcenas-Pena A."/>
            <person name="Lumbsch H.T."/>
            <person name="Grewe F."/>
        </authorList>
    </citation>
    <scope>NUCLEOTIDE SEQUENCE [LARGE SCALE GENOMIC DNA]</scope>
    <source>
        <strain evidence="8 9">Grewe 0041</strain>
    </source>
</reference>
<dbReference type="InterPro" id="IPR051628">
    <property type="entry name" value="LUBAC_E3_Ligases"/>
</dbReference>
<evidence type="ECO:0000313" key="8">
    <source>
        <dbReference type="EMBL" id="KAL2050501.1"/>
    </source>
</evidence>
<evidence type="ECO:0000256" key="2">
    <source>
        <dbReference type="ARBA" id="ARBA00022723"/>
    </source>
</evidence>
<keyword evidence="6" id="KW-1133">Transmembrane helix</keyword>
<keyword evidence="4" id="KW-0833">Ubl conjugation pathway</keyword>
<evidence type="ECO:0000256" key="5">
    <source>
        <dbReference type="ARBA" id="ARBA00022833"/>
    </source>
</evidence>
<keyword evidence="9" id="KW-1185">Reference proteome</keyword>
<organism evidence="8 9">
    <name type="scientific">Lepraria finkii</name>
    <dbReference type="NCBI Taxonomy" id="1340010"/>
    <lineage>
        <taxon>Eukaryota</taxon>
        <taxon>Fungi</taxon>
        <taxon>Dikarya</taxon>
        <taxon>Ascomycota</taxon>
        <taxon>Pezizomycotina</taxon>
        <taxon>Lecanoromycetes</taxon>
        <taxon>OSLEUM clade</taxon>
        <taxon>Lecanoromycetidae</taxon>
        <taxon>Lecanorales</taxon>
        <taxon>Lecanorineae</taxon>
        <taxon>Stereocaulaceae</taxon>
        <taxon>Lepraria</taxon>
    </lineage>
</organism>
<dbReference type="CDD" id="cd16630">
    <property type="entry name" value="RING-HC_RBR_RNF216"/>
    <property type="match status" value="1"/>
</dbReference>
<evidence type="ECO:0000256" key="6">
    <source>
        <dbReference type="SAM" id="Phobius"/>
    </source>
</evidence>
<dbReference type="Proteomes" id="UP001590951">
    <property type="component" value="Unassembled WGS sequence"/>
</dbReference>
<dbReference type="InterPro" id="IPR047544">
    <property type="entry name" value="RING-HC_RBR_RNF216"/>
</dbReference>
<accession>A0ABR4AXX3</accession>
<gene>
    <name evidence="8" type="ORF">ABVK25_009170</name>
</gene>
<evidence type="ECO:0000256" key="1">
    <source>
        <dbReference type="ARBA" id="ARBA00004906"/>
    </source>
</evidence>
<dbReference type="EMBL" id="JBHFEH010000046">
    <property type="protein sequence ID" value="KAL2050501.1"/>
    <property type="molecule type" value="Genomic_DNA"/>
</dbReference>
<dbReference type="Pfam" id="PF26191">
    <property type="entry name" value="RING-HC_RBR_RNF216"/>
    <property type="match status" value="1"/>
</dbReference>
<evidence type="ECO:0000259" key="7">
    <source>
        <dbReference type="Pfam" id="PF26191"/>
    </source>
</evidence>
<feature type="transmembrane region" description="Helical" evidence="6">
    <location>
        <begin position="151"/>
        <end position="172"/>
    </location>
</feature>